<name>A0ACB9HID8_9ASTR</name>
<organism evidence="1 2">
    <name type="scientific">Smallanthus sonchifolius</name>
    <dbReference type="NCBI Taxonomy" id="185202"/>
    <lineage>
        <taxon>Eukaryota</taxon>
        <taxon>Viridiplantae</taxon>
        <taxon>Streptophyta</taxon>
        <taxon>Embryophyta</taxon>
        <taxon>Tracheophyta</taxon>
        <taxon>Spermatophyta</taxon>
        <taxon>Magnoliopsida</taxon>
        <taxon>eudicotyledons</taxon>
        <taxon>Gunneridae</taxon>
        <taxon>Pentapetalae</taxon>
        <taxon>asterids</taxon>
        <taxon>campanulids</taxon>
        <taxon>Asterales</taxon>
        <taxon>Asteraceae</taxon>
        <taxon>Asteroideae</taxon>
        <taxon>Heliantheae alliance</taxon>
        <taxon>Millerieae</taxon>
        <taxon>Smallanthus</taxon>
    </lineage>
</organism>
<keyword evidence="2" id="KW-1185">Reference proteome</keyword>
<reference evidence="1 2" key="2">
    <citation type="journal article" date="2022" name="Mol. Ecol. Resour.">
        <title>The genomes of chicory, endive, great burdock and yacon provide insights into Asteraceae paleo-polyploidization history and plant inulin production.</title>
        <authorList>
            <person name="Fan W."/>
            <person name="Wang S."/>
            <person name="Wang H."/>
            <person name="Wang A."/>
            <person name="Jiang F."/>
            <person name="Liu H."/>
            <person name="Zhao H."/>
            <person name="Xu D."/>
            <person name="Zhang Y."/>
        </authorList>
    </citation>
    <scope>NUCLEOTIDE SEQUENCE [LARGE SCALE GENOMIC DNA]</scope>
    <source>
        <strain evidence="2">cv. Yunnan</strain>
        <tissue evidence="1">Leaves</tissue>
    </source>
</reference>
<dbReference type="EMBL" id="CM042029">
    <property type="protein sequence ID" value="KAI3795026.1"/>
    <property type="molecule type" value="Genomic_DNA"/>
</dbReference>
<protein>
    <submittedName>
        <fullName evidence="1">Uncharacterized protein</fullName>
    </submittedName>
</protein>
<proteinExistence type="predicted"/>
<accession>A0ACB9HID8</accession>
<comment type="caution">
    <text evidence="1">The sequence shown here is derived from an EMBL/GenBank/DDBJ whole genome shotgun (WGS) entry which is preliminary data.</text>
</comment>
<gene>
    <name evidence="1" type="ORF">L1987_37669</name>
</gene>
<dbReference type="Proteomes" id="UP001056120">
    <property type="component" value="Linkage Group LG12"/>
</dbReference>
<evidence type="ECO:0000313" key="1">
    <source>
        <dbReference type="EMBL" id="KAI3795026.1"/>
    </source>
</evidence>
<evidence type="ECO:0000313" key="2">
    <source>
        <dbReference type="Proteomes" id="UP001056120"/>
    </source>
</evidence>
<sequence length="335" mass="37049">MALEGATTNNTAKADCPTHCGNVTVPYPFGIGTNCSLDRIFNLNCNDSYEPPKLFVGSLEIYNISDSELRIFTRVSYRCFNQRGLFADQYNDWTDLAGFYTFSTKNKYTVIGCDDYALISGINKEDFFSACFGLCQTPSNVHKGQCSGIGCCQIPIPKGLSYYSATLNSINNHSDVWHDNECGFGFLVEEGGFEFGGAIDLSSGYTEFVNRIRSNMVVVLDWVIKSNVSCTAEGSECKGNSSCYDVEGDGYRCKCNEGYEGNPYLHPGCQDIDECQQETNPCYDLTGASFHSLPFSDPLPPPLEISFNLDMRKTSATDWYAVEDGMPFSCDGGRW</sequence>
<reference evidence="2" key="1">
    <citation type="journal article" date="2022" name="Mol. Ecol. Resour.">
        <title>The genomes of chicory, endive, great burdock and yacon provide insights into Asteraceae palaeo-polyploidization history and plant inulin production.</title>
        <authorList>
            <person name="Fan W."/>
            <person name="Wang S."/>
            <person name="Wang H."/>
            <person name="Wang A."/>
            <person name="Jiang F."/>
            <person name="Liu H."/>
            <person name="Zhao H."/>
            <person name="Xu D."/>
            <person name="Zhang Y."/>
        </authorList>
    </citation>
    <scope>NUCLEOTIDE SEQUENCE [LARGE SCALE GENOMIC DNA]</scope>
    <source>
        <strain evidence="2">cv. Yunnan</strain>
    </source>
</reference>